<evidence type="ECO:0000313" key="2">
    <source>
        <dbReference type="Proteomes" id="UP001172102"/>
    </source>
</evidence>
<comment type="caution">
    <text evidence="1">The sequence shown here is derived from an EMBL/GenBank/DDBJ whole genome shotgun (WGS) entry which is preliminary data.</text>
</comment>
<dbReference type="AlphaFoldDB" id="A0AA39ZSC9"/>
<name>A0AA39ZSC9_9PEZI</name>
<gene>
    <name evidence="1" type="ORF">B0H67DRAFT_595051</name>
</gene>
<proteinExistence type="predicted"/>
<protein>
    <submittedName>
        <fullName evidence="1">Uncharacterized protein</fullName>
    </submittedName>
</protein>
<evidence type="ECO:0000313" key="1">
    <source>
        <dbReference type="EMBL" id="KAK0702747.1"/>
    </source>
</evidence>
<sequence length="82" mass="9796">MGRWQTEWYRHVSFEVGVEQGLANTPELRIKRWLPGLCFFRGRERRSVVFSWPDDLKAVRPFTDLGSSRLKAFEDQAKRIHF</sequence>
<keyword evidence="2" id="KW-1185">Reference proteome</keyword>
<organism evidence="1 2">
    <name type="scientific">Lasiosphaeris hirsuta</name>
    <dbReference type="NCBI Taxonomy" id="260670"/>
    <lineage>
        <taxon>Eukaryota</taxon>
        <taxon>Fungi</taxon>
        <taxon>Dikarya</taxon>
        <taxon>Ascomycota</taxon>
        <taxon>Pezizomycotina</taxon>
        <taxon>Sordariomycetes</taxon>
        <taxon>Sordariomycetidae</taxon>
        <taxon>Sordariales</taxon>
        <taxon>Lasiosphaeriaceae</taxon>
        <taxon>Lasiosphaeris</taxon>
    </lineage>
</organism>
<accession>A0AA39ZSC9</accession>
<dbReference type="EMBL" id="JAUKUA010000008">
    <property type="protein sequence ID" value="KAK0702747.1"/>
    <property type="molecule type" value="Genomic_DNA"/>
</dbReference>
<dbReference type="Proteomes" id="UP001172102">
    <property type="component" value="Unassembled WGS sequence"/>
</dbReference>
<reference evidence="1" key="1">
    <citation type="submission" date="2023-06" db="EMBL/GenBank/DDBJ databases">
        <title>Genome-scale phylogeny and comparative genomics of the fungal order Sordariales.</title>
        <authorList>
            <consortium name="Lawrence Berkeley National Laboratory"/>
            <person name="Hensen N."/>
            <person name="Bonometti L."/>
            <person name="Westerberg I."/>
            <person name="Brannstrom I.O."/>
            <person name="Guillou S."/>
            <person name="Cros-Aarteil S."/>
            <person name="Calhoun S."/>
            <person name="Haridas S."/>
            <person name="Kuo A."/>
            <person name="Mondo S."/>
            <person name="Pangilinan J."/>
            <person name="Riley R."/>
            <person name="Labutti K."/>
            <person name="Andreopoulos B."/>
            <person name="Lipzen A."/>
            <person name="Chen C."/>
            <person name="Yanf M."/>
            <person name="Daum C."/>
            <person name="Ng V."/>
            <person name="Clum A."/>
            <person name="Steindorff A."/>
            <person name="Ohm R."/>
            <person name="Martin F."/>
            <person name="Silar P."/>
            <person name="Natvig D."/>
            <person name="Lalanne C."/>
            <person name="Gautier V."/>
            <person name="Ament-Velasquez S.L."/>
            <person name="Kruys A."/>
            <person name="Hutchinson M.I."/>
            <person name="Powell A.J."/>
            <person name="Barry K."/>
            <person name="Miller A.N."/>
            <person name="Grigoriev I.V."/>
            <person name="Debuchy R."/>
            <person name="Gladieux P."/>
            <person name="Thoren M.H."/>
            <person name="Johannesson H."/>
        </authorList>
    </citation>
    <scope>NUCLEOTIDE SEQUENCE</scope>
    <source>
        <strain evidence="1">SMH4607-1</strain>
    </source>
</reference>